<reference evidence="4 5" key="1">
    <citation type="journal article" date="2018" name="Sci. Rep.">
        <title>A novel species of the marine cyanobacterium Acaryochloris with a unique pigment content and lifestyle.</title>
        <authorList>
            <person name="Partensky F."/>
            <person name="Six C."/>
            <person name="Ratin M."/>
            <person name="Garczarek L."/>
            <person name="Vaulot D."/>
            <person name="Probert I."/>
            <person name="Calteau A."/>
            <person name="Gourvil P."/>
            <person name="Marie D."/>
            <person name="Grebert T."/>
            <person name="Bouchier C."/>
            <person name="Le Panse S."/>
            <person name="Gachenot M."/>
            <person name="Rodriguez F."/>
            <person name="Garrido J.L."/>
        </authorList>
    </citation>
    <scope>NUCLEOTIDE SEQUENCE [LARGE SCALE GENOMIC DNA]</scope>
    <source>
        <strain evidence="4 5">RCC1774</strain>
    </source>
</reference>
<dbReference type="InterPro" id="IPR050832">
    <property type="entry name" value="Bact_Acetyltransf"/>
</dbReference>
<evidence type="ECO:0000313" key="4">
    <source>
        <dbReference type="EMBL" id="PZD74859.1"/>
    </source>
</evidence>
<name>A0A2W1JNI9_9CYAN</name>
<sequence length="139" mass="16349">MQIRPFQNFDEESVVDLWARCGLLRSWNDPHKDIARKLLVQPELFLVGVIDEQVMATIMAGFEGHRGWINYLAVDPRWQRQGYGRRLMDEVERCLCDRNCPKINLQIRHDNLDAIKFYKRLGFIQDAAVSFGKRLVQDD</sequence>
<dbReference type="InterPro" id="IPR016181">
    <property type="entry name" value="Acyl_CoA_acyltransferase"/>
</dbReference>
<dbReference type="NCBIfam" id="NF002959">
    <property type="entry name" value="PRK03624.1"/>
    <property type="match status" value="1"/>
</dbReference>
<feature type="domain" description="N-acetyltransferase" evidence="3">
    <location>
        <begin position="1"/>
        <end position="139"/>
    </location>
</feature>
<dbReference type="CDD" id="cd04301">
    <property type="entry name" value="NAT_SF"/>
    <property type="match status" value="1"/>
</dbReference>
<dbReference type="InterPro" id="IPR000182">
    <property type="entry name" value="GNAT_dom"/>
</dbReference>
<dbReference type="OrthoDB" id="5506158at2"/>
<dbReference type="RefSeq" id="WP_110984883.1">
    <property type="nucleotide sequence ID" value="NZ_CAWNWM010000002.1"/>
</dbReference>
<protein>
    <submittedName>
        <fullName evidence="4">Acetyltransferase YpeA</fullName>
        <ecNumber evidence="4">2.3.1.-</ecNumber>
    </submittedName>
</protein>
<dbReference type="Pfam" id="PF00583">
    <property type="entry name" value="Acetyltransf_1"/>
    <property type="match status" value="1"/>
</dbReference>
<evidence type="ECO:0000256" key="2">
    <source>
        <dbReference type="ARBA" id="ARBA00023315"/>
    </source>
</evidence>
<dbReference type="PANTHER" id="PTHR43877:SF2">
    <property type="entry name" value="AMINOALKYLPHOSPHONATE N-ACETYLTRANSFERASE-RELATED"/>
    <property type="match status" value="1"/>
</dbReference>
<accession>A0A2W1JNI9</accession>
<evidence type="ECO:0000259" key="3">
    <source>
        <dbReference type="PROSITE" id="PS51186"/>
    </source>
</evidence>
<dbReference type="Gene3D" id="3.40.630.30">
    <property type="match status" value="1"/>
</dbReference>
<dbReference type="Proteomes" id="UP000248857">
    <property type="component" value="Unassembled WGS sequence"/>
</dbReference>
<comment type="caution">
    <text evidence="4">The sequence shown here is derived from an EMBL/GenBank/DDBJ whole genome shotgun (WGS) entry which is preliminary data.</text>
</comment>
<evidence type="ECO:0000256" key="1">
    <source>
        <dbReference type="ARBA" id="ARBA00022679"/>
    </source>
</evidence>
<dbReference type="AlphaFoldDB" id="A0A2W1JNI9"/>
<dbReference type="GO" id="GO:0016747">
    <property type="term" value="F:acyltransferase activity, transferring groups other than amino-acyl groups"/>
    <property type="evidence" value="ECO:0007669"/>
    <property type="project" value="InterPro"/>
</dbReference>
<organism evidence="4 5">
    <name type="scientific">Acaryochloris thomasi RCC1774</name>
    <dbReference type="NCBI Taxonomy" id="1764569"/>
    <lineage>
        <taxon>Bacteria</taxon>
        <taxon>Bacillati</taxon>
        <taxon>Cyanobacteriota</taxon>
        <taxon>Cyanophyceae</taxon>
        <taxon>Acaryochloridales</taxon>
        <taxon>Acaryochloridaceae</taxon>
        <taxon>Acaryochloris</taxon>
        <taxon>Acaryochloris thomasi</taxon>
    </lineage>
</organism>
<dbReference type="PANTHER" id="PTHR43877">
    <property type="entry name" value="AMINOALKYLPHOSPHONATE N-ACETYLTRANSFERASE-RELATED-RELATED"/>
    <property type="match status" value="1"/>
</dbReference>
<keyword evidence="1 4" id="KW-0808">Transferase</keyword>
<dbReference type="EMBL" id="PQWO01000002">
    <property type="protein sequence ID" value="PZD74859.1"/>
    <property type="molecule type" value="Genomic_DNA"/>
</dbReference>
<dbReference type="SUPFAM" id="SSF55729">
    <property type="entry name" value="Acyl-CoA N-acyltransferases (Nat)"/>
    <property type="match status" value="1"/>
</dbReference>
<evidence type="ECO:0000313" key="5">
    <source>
        <dbReference type="Proteomes" id="UP000248857"/>
    </source>
</evidence>
<gene>
    <name evidence="4" type="primary">ypeA_1</name>
    <name evidence="4" type="ORF">C1752_00919</name>
</gene>
<keyword evidence="2 4" id="KW-0012">Acyltransferase</keyword>
<proteinExistence type="predicted"/>
<keyword evidence="5" id="KW-1185">Reference proteome</keyword>
<dbReference type="EC" id="2.3.1.-" evidence="4"/>
<dbReference type="PROSITE" id="PS51186">
    <property type="entry name" value="GNAT"/>
    <property type="match status" value="1"/>
</dbReference>